<comment type="caution">
    <text evidence="6">The sequence shown here is derived from an EMBL/GenBank/DDBJ whole genome shotgun (WGS) entry which is preliminary data.</text>
</comment>
<evidence type="ECO:0000256" key="2">
    <source>
        <dbReference type="ARBA" id="ARBA00022801"/>
    </source>
</evidence>
<evidence type="ECO:0000259" key="5">
    <source>
        <dbReference type="Pfam" id="PF01425"/>
    </source>
</evidence>
<dbReference type="EMBL" id="VCHE01000015">
    <property type="protein sequence ID" value="KAB2577721.1"/>
    <property type="molecule type" value="Genomic_DNA"/>
</dbReference>
<dbReference type="InterPro" id="IPR023631">
    <property type="entry name" value="Amidase_dom"/>
</dbReference>
<evidence type="ECO:0000256" key="3">
    <source>
        <dbReference type="PIRSR" id="PIRSR001221-1"/>
    </source>
</evidence>
<dbReference type="Proteomes" id="UP000325902">
    <property type="component" value="Unassembled WGS sequence"/>
</dbReference>
<feature type="active site" description="Charge relay system" evidence="3">
    <location>
        <position position="127"/>
    </location>
</feature>
<feature type="binding site" evidence="4">
    <location>
        <position position="176"/>
    </location>
    <ligand>
        <name>substrate</name>
    </ligand>
</feature>
<dbReference type="GO" id="GO:0016787">
    <property type="term" value="F:hydrolase activity"/>
    <property type="evidence" value="ECO:0007669"/>
    <property type="project" value="UniProtKB-KW"/>
</dbReference>
<proteinExistence type="inferred from homology"/>
<dbReference type="PANTHER" id="PTHR46072:SF2">
    <property type="entry name" value="AMIDASE (EUROFUNG)"/>
    <property type="match status" value="1"/>
</dbReference>
<protein>
    <submittedName>
        <fullName evidence="6">Acetamidase</fullName>
    </submittedName>
</protein>
<keyword evidence="2" id="KW-0378">Hydrolase</keyword>
<dbReference type="PIRSF" id="PIRSF001221">
    <property type="entry name" value="Amidase_fungi"/>
    <property type="match status" value="1"/>
</dbReference>
<keyword evidence="7" id="KW-1185">Reference proteome</keyword>
<comment type="similarity">
    <text evidence="1">Belongs to the amidase family.</text>
</comment>
<dbReference type="SUPFAM" id="SSF75304">
    <property type="entry name" value="Amidase signature (AS) enzymes"/>
    <property type="match status" value="1"/>
</dbReference>
<reference evidence="6 7" key="1">
    <citation type="journal article" date="2019" name="Sci. Rep.">
        <title>A multi-omics analysis of the grapevine pathogen Lasiodiplodia theobromae reveals that temperature affects the expression of virulence- and pathogenicity-related genes.</title>
        <authorList>
            <person name="Felix C."/>
            <person name="Meneses R."/>
            <person name="Goncalves M.F.M."/>
            <person name="Tilleman L."/>
            <person name="Duarte A.S."/>
            <person name="Jorrin-Novo J.V."/>
            <person name="Van de Peer Y."/>
            <person name="Deforce D."/>
            <person name="Van Nieuwerburgh F."/>
            <person name="Esteves A.C."/>
            <person name="Alves A."/>
        </authorList>
    </citation>
    <scope>NUCLEOTIDE SEQUENCE [LARGE SCALE GENOMIC DNA]</scope>
    <source>
        <strain evidence="6 7">LA-SOL3</strain>
    </source>
</reference>
<evidence type="ECO:0000313" key="6">
    <source>
        <dbReference type="EMBL" id="KAB2577721.1"/>
    </source>
</evidence>
<feature type="active site" description="Charge relay system" evidence="3">
    <location>
        <position position="202"/>
    </location>
</feature>
<evidence type="ECO:0000256" key="1">
    <source>
        <dbReference type="ARBA" id="ARBA00009199"/>
    </source>
</evidence>
<feature type="active site" description="Acyl-ester intermediate" evidence="3">
    <location>
        <position position="226"/>
    </location>
</feature>
<dbReference type="InterPro" id="IPR036928">
    <property type="entry name" value="AS_sf"/>
</dbReference>
<dbReference type="Pfam" id="PF01425">
    <property type="entry name" value="Amidase"/>
    <property type="match status" value="1"/>
</dbReference>
<name>A0A5N5DK66_9PEZI</name>
<accession>A0A5N5DK66</accession>
<evidence type="ECO:0000256" key="4">
    <source>
        <dbReference type="PIRSR" id="PIRSR001221-2"/>
    </source>
</evidence>
<dbReference type="Gene3D" id="3.90.1300.10">
    <property type="entry name" value="Amidase signature (AS) domain"/>
    <property type="match status" value="1"/>
</dbReference>
<feature type="domain" description="Amidase" evidence="5">
    <location>
        <begin position="86"/>
        <end position="526"/>
    </location>
</feature>
<organism evidence="6 7">
    <name type="scientific">Lasiodiplodia theobromae</name>
    <dbReference type="NCBI Taxonomy" id="45133"/>
    <lineage>
        <taxon>Eukaryota</taxon>
        <taxon>Fungi</taxon>
        <taxon>Dikarya</taxon>
        <taxon>Ascomycota</taxon>
        <taxon>Pezizomycotina</taxon>
        <taxon>Dothideomycetes</taxon>
        <taxon>Dothideomycetes incertae sedis</taxon>
        <taxon>Botryosphaeriales</taxon>
        <taxon>Botryosphaeriaceae</taxon>
        <taxon>Lasiodiplodia</taxon>
    </lineage>
</organism>
<dbReference type="AlphaFoldDB" id="A0A5N5DK66"/>
<gene>
    <name evidence="6" type="primary">amdS_9</name>
    <name evidence="6" type="ORF">DBV05_g3639</name>
</gene>
<evidence type="ECO:0000313" key="7">
    <source>
        <dbReference type="Proteomes" id="UP000325902"/>
    </source>
</evidence>
<dbReference type="OrthoDB" id="6428749at2759"/>
<feature type="binding site" evidence="4">
    <location>
        <begin position="223"/>
        <end position="226"/>
    </location>
    <ligand>
        <name>substrate</name>
    </ligand>
</feature>
<dbReference type="PANTHER" id="PTHR46072">
    <property type="entry name" value="AMIDASE-RELATED-RELATED"/>
    <property type="match status" value="1"/>
</dbReference>
<sequence>MKMAQRLPAIPSTDLMGSTAPPWLVQAERKRALQRAAIDSFLAEYPPLPAAERHATESIPDIDRVEELLSSISTRAVSAVDVVVAYTHSLTEVLFDDALAHAKELDRHLAATGKPIGPLHGLPVTLKDQFDVKGYDSTIGYVAKAFRPASEDAVVVALLRELGAIIIAKTNLPQSIMWCETENPLWGLTTNPRNPAFTPGGSTGGESALLAEHGSIIGWGTDIGGSIRIPSHMLGLYGLKPSSGRLPYQNVTVSTDGQEHVPSVIGPLARSLCSLRFVTKAVVDAAPWQYDPKVVPLPWRADIEAEIQSRPLVIGLLVDDGVVRVHPPIERVVRETARKLEEAGHEVIPWDYSGHQECIEIMDQFYTADGGEDIRREVLAGGEPFIPHVEALVNRGKPISVYEYWQLNKLKHEQQKRYLDKWNAVRSPSGRKVDVLLTPVMPHSAVPHRGCRWVGYTKVWNFLDYSAVVLPGGAVDKNMDAKADTSYQPRNELDKWNWSLYDPESMDGMPVGLQIVGRKLEEEKVLGAAKVVESILQRK</sequence>
<feature type="binding site" evidence="4">
    <location>
        <position position="202"/>
    </location>
    <ligand>
        <name>substrate</name>
    </ligand>
</feature>